<dbReference type="STRING" id="1335048.AKL17_2699"/>
<evidence type="ECO:0008006" key="4">
    <source>
        <dbReference type="Google" id="ProtNLM"/>
    </source>
</evidence>
<dbReference type="SUPFAM" id="SSF49777">
    <property type="entry name" value="PEBP-like"/>
    <property type="match status" value="1"/>
</dbReference>
<dbReference type="Proteomes" id="UP000076128">
    <property type="component" value="Chromosome"/>
</dbReference>
<reference evidence="2 3" key="1">
    <citation type="submission" date="2015-09" db="EMBL/GenBank/DDBJ databases">
        <title>Complete genome sequence of Defluviimonas alba cai42t isolated from an oilfield in Xinjiang.</title>
        <authorList>
            <person name="Geng S."/>
            <person name="Pan X."/>
            <person name="Wu X."/>
        </authorList>
    </citation>
    <scope>NUCLEOTIDE SEQUENCE [LARGE SCALE GENOMIC DNA]</scope>
    <source>
        <strain evidence="3">cai42</strain>
    </source>
</reference>
<feature type="signal peptide" evidence="1">
    <location>
        <begin position="1"/>
        <end position="39"/>
    </location>
</feature>
<name>A0A159Z651_9RHOB</name>
<evidence type="ECO:0000256" key="1">
    <source>
        <dbReference type="SAM" id="SignalP"/>
    </source>
</evidence>
<dbReference type="AlphaFoldDB" id="A0A159Z651"/>
<evidence type="ECO:0000313" key="2">
    <source>
        <dbReference type="EMBL" id="AMY69938.1"/>
    </source>
</evidence>
<accession>A0A159Z651</accession>
<dbReference type="KEGG" id="daa:AKL17_2699"/>
<dbReference type="Pfam" id="PF01161">
    <property type="entry name" value="PBP"/>
    <property type="match status" value="1"/>
</dbReference>
<dbReference type="PATRIC" id="fig|1335048.3.peg.2811"/>
<dbReference type="EMBL" id="CP012661">
    <property type="protein sequence ID" value="AMY69938.1"/>
    <property type="molecule type" value="Genomic_DNA"/>
</dbReference>
<dbReference type="InterPro" id="IPR036610">
    <property type="entry name" value="PEBP-like_sf"/>
</dbReference>
<protein>
    <recommendedName>
        <fullName evidence="4">Phosphatidylethanolamine-binding protein</fullName>
    </recommendedName>
</protein>
<organism evidence="2 3">
    <name type="scientific">Frigidibacter mobilis</name>
    <dbReference type="NCBI Taxonomy" id="1335048"/>
    <lineage>
        <taxon>Bacteria</taxon>
        <taxon>Pseudomonadati</taxon>
        <taxon>Pseudomonadota</taxon>
        <taxon>Alphaproteobacteria</taxon>
        <taxon>Rhodobacterales</taxon>
        <taxon>Paracoccaceae</taxon>
        <taxon>Frigidibacter</taxon>
    </lineage>
</organism>
<keyword evidence="3" id="KW-1185">Reference proteome</keyword>
<sequence length="184" mass="19005">MQEFSARGFRRAFQGKIIMRKSLIAGAFLVLVSSPAALAAMTVTLGAPWDGVKVPPGQHCKLDRGGKGATPPMTVKGLPSGTAQIVVAYNDRDYPPLSKKGGHGTIGFAVSGQTAQLPPVPGHTKKMPAGAVVVARAKSEGNYASAGYLPPCSGGKGHRYFAVVSAVDAAGKTLEEVTVELGKY</sequence>
<dbReference type="Gene3D" id="3.90.280.10">
    <property type="entry name" value="PEBP-like"/>
    <property type="match status" value="1"/>
</dbReference>
<keyword evidence="1" id="KW-0732">Signal</keyword>
<proteinExistence type="predicted"/>
<feature type="chain" id="PRO_5007812051" description="Phosphatidylethanolamine-binding protein" evidence="1">
    <location>
        <begin position="40"/>
        <end position="184"/>
    </location>
</feature>
<dbReference type="InterPro" id="IPR008914">
    <property type="entry name" value="PEBP"/>
</dbReference>
<evidence type="ECO:0000313" key="3">
    <source>
        <dbReference type="Proteomes" id="UP000076128"/>
    </source>
</evidence>
<gene>
    <name evidence="2" type="ORF">AKL17_2699</name>
</gene>